<keyword evidence="2" id="KW-1133">Transmembrane helix</keyword>
<dbReference type="SUPFAM" id="SSF53300">
    <property type="entry name" value="vWA-like"/>
    <property type="match status" value="1"/>
</dbReference>
<dbReference type="Gene3D" id="3.40.50.410">
    <property type="entry name" value="von Willebrand factor, type A domain"/>
    <property type="match status" value="1"/>
</dbReference>
<dbReference type="EMBL" id="VHSH01000001">
    <property type="protein sequence ID" value="TQV83642.1"/>
    <property type="molecule type" value="Genomic_DNA"/>
</dbReference>
<keyword evidence="2" id="KW-0472">Membrane</keyword>
<evidence type="ECO:0000256" key="1">
    <source>
        <dbReference type="SAM" id="MobiDB-lite"/>
    </source>
</evidence>
<protein>
    <submittedName>
        <fullName evidence="4">Pilus assembly protein</fullName>
    </submittedName>
</protein>
<evidence type="ECO:0000313" key="5">
    <source>
        <dbReference type="Proteomes" id="UP000315252"/>
    </source>
</evidence>
<feature type="domain" description="Putative Flp pilus-assembly TadG-like N-terminal" evidence="3">
    <location>
        <begin position="48"/>
        <end position="93"/>
    </location>
</feature>
<evidence type="ECO:0000313" key="4">
    <source>
        <dbReference type="EMBL" id="TQV83642.1"/>
    </source>
</evidence>
<feature type="compositionally biased region" description="Basic and acidic residues" evidence="1">
    <location>
        <begin position="455"/>
        <end position="474"/>
    </location>
</feature>
<dbReference type="Pfam" id="PF13400">
    <property type="entry name" value="Tad"/>
    <property type="match status" value="1"/>
</dbReference>
<proteinExistence type="predicted"/>
<organism evidence="4 5">
    <name type="scientific">Denitrobaculum tricleocarpae</name>
    <dbReference type="NCBI Taxonomy" id="2591009"/>
    <lineage>
        <taxon>Bacteria</taxon>
        <taxon>Pseudomonadati</taxon>
        <taxon>Pseudomonadota</taxon>
        <taxon>Alphaproteobacteria</taxon>
        <taxon>Rhodospirillales</taxon>
        <taxon>Rhodospirillaceae</taxon>
        <taxon>Denitrobaculum</taxon>
    </lineage>
</organism>
<feature type="transmembrane region" description="Helical" evidence="2">
    <location>
        <begin position="49"/>
        <end position="68"/>
    </location>
</feature>
<comment type="caution">
    <text evidence="4">The sequence shown here is derived from an EMBL/GenBank/DDBJ whole genome shotgun (WGS) entry which is preliminary data.</text>
</comment>
<dbReference type="InterPro" id="IPR036465">
    <property type="entry name" value="vWFA_dom_sf"/>
</dbReference>
<accession>A0A545U2D7</accession>
<feature type="region of interest" description="Disordered" evidence="1">
    <location>
        <begin position="453"/>
        <end position="486"/>
    </location>
</feature>
<reference evidence="4 5" key="1">
    <citation type="submission" date="2019-06" db="EMBL/GenBank/DDBJ databases">
        <title>Whole genome sequence for Rhodospirillaceae sp. R148.</title>
        <authorList>
            <person name="Wang G."/>
        </authorList>
    </citation>
    <scope>NUCLEOTIDE SEQUENCE [LARGE SCALE GENOMIC DNA]</scope>
    <source>
        <strain evidence="4 5">R148</strain>
    </source>
</reference>
<sequence length="679" mass="75098">MDLRLVHLSLKICKSFKKRQARTMLGSEASWCERLRAAIPQFRRDRRGAVSVLFGFSVVAVVGFLGLATDAGRGYIAKARLGQAVDAAALAGGKAINQPYRDDEIRKYFQANFPNDYMDSVLVDFDIEAGEGNEQLTISATARIPTTFMRIVNVDDMEVSARSVVKRSVRGLELALIMDNTGSMLSGNKIGTMKAAATDLVNILYGEKETINNFWVGLVPFVATVNVGNQHVDWLHELAPTTTIEGNKVLIKGGTPFGNTDRGAGVPAVFDGNRNQVFEDGGYRQIFRNAPFDKRYVVLGKEWDDEEAKTVAGYRLTSPSNYGFVTFGSQKAIKMVFVLQGSDDGVSWNTLHVGRGSFTKRGGVTTQRTLTFTGGIDMSTAYRHHRLVIGGNIRKKAIYLFSEVEFFEEADEDVETVWKGCVEARPSPLDESDDPPSVELFTRHFWPSTINDFGDDQRGDNDWPDIDERNEARNEGTGPNLGCGPPITSLTAEKTKVLAAIDEMQSWSRGGTHANLGLAWGWRVISPRWRGLWGGDTPDNLPMDYDAPLMDKVAIILTDGTNVYYDWPDGLPGRPLSGTYPDTDYSAYGRLSEGRLGTTNQAAAVVEINNRMSRLCQNMKDEGIVIYAITFQLNDVATQNLMRNCATDPEKYYNSPSNEELRATFVAIGNELTNLRIAE</sequence>
<dbReference type="Gene3D" id="2.60.120.260">
    <property type="entry name" value="Galactose-binding domain-like"/>
    <property type="match status" value="1"/>
</dbReference>
<evidence type="ECO:0000256" key="2">
    <source>
        <dbReference type="SAM" id="Phobius"/>
    </source>
</evidence>
<keyword evidence="5" id="KW-1185">Reference proteome</keyword>
<keyword evidence="2" id="KW-0812">Transmembrane</keyword>
<gene>
    <name evidence="4" type="ORF">FKG95_03365</name>
</gene>
<dbReference type="OrthoDB" id="7522752at2"/>
<dbReference type="Proteomes" id="UP000315252">
    <property type="component" value="Unassembled WGS sequence"/>
</dbReference>
<evidence type="ECO:0000259" key="3">
    <source>
        <dbReference type="Pfam" id="PF13400"/>
    </source>
</evidence>
<dbReference type="InterPro" id="IPR028087">
    <property type="entry name" value="Tad_N"/>
</dbReference>
<dbReference type="AlphaFoldDB" id="A0A545U2D7"/>
<name>A0A545U2D7_9PROT</name>